<evidence type="ECO:0000313" key="17">
    <source>
        <dbReference type="RefSeq" id="XP_012944490.1"/>
    </source>
</evidence>
<evidence type="ECO:0000256" key="5">
    <source>
        <dbReference type="ARBA" id="ARBA00023136"/>
    </source>
</evidence>
<reference evidence="17" key="1">
    <citation type="submission" date="2025-08" db="UniProtKB">
        <authorList>
            <consortium name="RefSeq"/>
        </authorList>
    </citation>
    <scope>IDENTIFICATION</scope>
</reference>
<feature type="transmembrane region" description="Helical" evidence="15">
    <location>
        <begin position="277"/>
        <end position="298"/>
    </location>
</feature>
<feature type="transmembrane region" description="Helical" evidence="15">
    <location>
        <begin position="7"/>
        <end position="28"/>
    </location>
</feature>
<dbReference type="PANTHER" id="PTHR21347">
    <property type="entry name" value="CLEFT LIP AND PALATE ASSOCIATED TRANSMEMBRANE PROTEIN-RELATED"/>
    <property type="match status" value="1"/>
</dbReference>
<keyword evidence="3 15" id="KW-0812">Transmembrane</keyword>
<dbReference type="PANTHER" id="PTHR21347:SF0">
    <property type="entry name" value="LIPID SCRAMBLASE CLPTM1L"/>
    <property type="match status" value="1"/>
</dbReference>
<evidence type="ECO:0000256" key="1">
    <source>
        <dbReference type="ARBA" id="ARBA00004141"/>
    </source>
</evidence>
<keyword evidence="5 15" id="KW-0472">Membrane</keyword>
<sequence>MGFPWTKIALGAFAGYLAYTVYIMYGIFKPPSCTKGNQCLKSFLESNPKLGLYVATSLYASPHNSLTAVWKYDNLSLTEVVEKEFKISIPAKTRKNGTLYVHTFVYPRGGDPLKSYYTHDASKITTYALPQASVISLLSDTSAQNQTVSGKGKPKSGSDVPHAHWRQRLTVSVMDEDIALDRHKLPGEIYHLLRMSKDGKYYLPIVFIDELGYRIKDLLPINESSSEMPLTITYAPISLGKMRMWISIKQSFKMLLDLGFTEKDTDEIKGIFADTNFYFLMLTFTVAAFHLLFDFLAFKNDILYWKSKKTMIGLSVRVVVWRCLSTGIIFLYLLDENTSLLVLVPCGVGMIIEIWKVTKALKVTVHWSGIIPKFKFGDSSEKEKETEQFDSQAMKYLSYVLYPLCLGGAVYSLLYVQHKSWYSWCINSLVNGVYAFGFLFMLPQLFVNYKLKSVAHLPWRAFMYKAFNTFIDDVFAFIITMPAAHRLACFRDDIVFVIYLYQRWLYPVDKKRANEFGVSYEDEDTKAESKKTK</sequence>
<feature type="transmembrane region" description="Helical" evidence="15">
    <location>
        <begin position="310"/>
        <end position="334"/>
    </location>
</feature>
<gene>
    <name evidence="17" type="primary">LOC101848619</name>
</gene>
<dbReference type="RefSeq" id="XP_012944490.1">
    <property type="nucleotide sequence ID" value="XM_013089036.2"/>
</dbReference>
<organism evidence="16 17">
    <name type="scientific">Aplysia californica</name>
    <name type="common">California sea hare</name>
    <dbReference type="NCBI Taxonomy" id="6500"/>
    <lineage>
        <taxon>Eukaryota</taxon>
        <taxon>Metazoa</taxon>
        <taxon>Spiralia</taxon>
        <taxon>Lophotrochozoa</taxon>
        <taxon>Mollusca</taxon>
        <taxon>Gastropoda</taxon>
        <taxon>Heterobranchia</taxon>
        <taxon>Euthyneura</taxon>
        <taxon>Tectipleura</taxon>
        <taxon>Aplysiida</taxon>
        <taxon>Aplysioidea</taxon>
        <taxon>Aplysiidae</taxon>
        <taxon>Aplysia</taxon>
    </lineage>
</organism>
<comment type="catalytic activity">
    <reaction evidence="14">
        <text>a 6-(alpha-D-glucosaminyl)-1-(1,2-diacyl-sn-glycero-3-phospho)-1D-myo-inositol(in) = a 6-(alpha-D-glucosaminyl)-1-(1,2-diacyl-sn-glycero-3-phospho)-1D-myo-inositol(out)</text>
        <dbReference type="Rhea" id="RHEA:71491"/>
        <dbReference type="ChEBI" id="CHEBI:57997"/>
    </reaction>
</comment>
<dbReference type="GeneID" id="101848619"/>
<evidence type="ECO:0000256" key="9">
    <source>
        <dbReference type="ARBA" id="ARBA00036810"/>
    </source>
</evidence>
<evidence type="ECO:0000256" key="14">
    <source>
        <dbReference type="ARBA" id="ARBA00093208"/>
    </source>
</evidence>
<dbReference type="Proteomes" id="UP000694888">
    <property type="component" value="Unplaced"/>
</dbReference>
<evidence type="ECO:0000256" key="3">
    <source>
        <dbReference type="ARBA" id="ARBA00022692"/>
    </source>
</evidence>
<keyword evidence="4 15" id="KW-1133">Transmembrane helix</keyword>
<comment type="function">
    <text evidence="13">Scramblase that mediates the translocation of glucosaminylphosphatidylinositol (alpha-D-GlcN-(1-6)-(1,2-diacyl-sn-glycero-3-phospho)-1D-myo-inositol, GlcN-PI) across the endoplasmic reticulum (ER) membrane, from the cytosolic leaflet to the luminal leaflet of the ER membrane, where it participates in the biosynthesis of glycosylphosphatidylinositol (GPI). GPI is a lipid glycoconjugate involved in post-translational modification of proteins. Can also translocate 1,2-diacyl-sn-glycero-3-phospho-(1D-myo-inositol) (phosphatidylinositol or PI), as well as several other phospholipids (1,2-diacyl-sn-glycero-3-phosphocholine, 1,2-diacyl-sn-glycero-3-phosphoethanolamine), and N-acetylglucosaminylphosphatidylinositol (GlcNAc-PI) in vitro.</text>
</comment>
<proteinExistence type="inferred from homology"/>
<feature type="transmembrane region" description="Helical" evidence="15">
    <location>
        <begin position="396"/>
        <end position="415"/>
    </location>
</feature>
<comment type="catalytic activity">
    <reaction evidence="9">
        <text>6-(alpha-D-glucosaminyl)-(1-octadecanoyl,2-(9Z)-octadecenoyl-sn-glycero-3-phospho)-1D-myo-inositol(in) = 6-(alpha-D-glucosaminyl)-(1-octadecanoyl,2-(9Z)-octadecenoyl-sn-glycero-3-phospho)-1D-myo-inositol(out)</text>
        <dbReference type="Rhea" id="RHEA:71495"/>
        <dbReference type="ChEBI" id="CHEBI:190691"/>
    </reaction>
</comment>
<dbReference type="Pfam" id="PF05602">
    <property type="entry name" value="CLPTM1"/>
    <property type="match status" value="1"/>
</dbReference>
<comment type="subcellular location">
    <subcellularLocation>
        <location evidence="1">Membrane</location>
        <topology evidence="1">Multi-pass membrane protein</topology>
    </subcellularLocation>
</comment>
<evidence type="ECO:0000256" key="15">
    <source>
        <dbReference type="SAM" id="Phobius"/>
    </source>
</evidence>
<feature type="transmembrane region" description="Helical" evidence="15">
    <location>
        <begin position="421"/>
        <end position="442"/>
    </location>
</feature>
<evidence type="ECO:0000256" key="13">
    <source>
        <dbReference type="ARBA" id="ARBA00045827"/>
    </source>
</evidence>
<name>A0ABM1ABF8_APLCA</name>
<comment type="catalytic activity">
    <reaction evidence="6">
        <text>a 1,2-diacyl-sn-glycero-3-phosphoethanolamine(in) = a 1,2-diacyl-sn-glycero-3-phosphoethanolamine(out)</text>
        <dbReference type="Rhea" id="RHEA:38895"/>
        <dbReference type="ChEBI" id="CHEBI:64612"/>
    </reaction>
</comment>
<evidence type="ECO:0000313" key="16">
    <source>
        <dbReference type="Proteomes" id="UP000694888"/>
    </source>
</evidence>
<comment type="catalytic activity">
    <reaction evidence="7">
        <text>a 1,2-diacyl-sn-glycero-3-phosphocholine(in) = a 1,2-diacyl-sn-glycero-3-phosphocholine(out)</text>
        <dbReference type="Rhea" id="RHEA:38571"/>
        <dbReference type="ChEBI" id="CHEBI:57643"/>
    </reaction>
</comment>
<keyword evidence="16" id="KW-1185">Reference proteome</keyword>
<evidence type="ECO:0000256" key="2">
    <source>
        <dbReference type="ARBA" id="ARBA00009310"/>
    </source>
</evidence>
<protein>
    <recommendedName>
        <fullName evidence="10">Lipid scramblase CLPTM1L</fullName>
    </recommendedName>
    <alternativeName>
        <fullName evidence="12">Cisplatin resistance-related protein 9</fullName>
    </alternativeName>
    <alternativeName>
        <fullName evidence="11">Cleft lip and palate transmembrane protein 1-like protein</fullName>
    </alternativeName>
</protein>
<comment type="catalytic activity">
    <reaction evidence="8">
        <text>a 1,2-diacyl-sn-glycero-3-phospho-(1D-myo-inositol)(in) = a 1,2-diacyl-sn-glycero-3-phospho-(1D-myo-inositol)(out)</text>
        <dbReference type="Rhea" id="RHEA:38691"/>
        <dbReference type="ChEBI" id="CHEBI:57880"/>
    </reaction>
</comment>
<evidence type="ECO:0000256" key="6">
    <source>
        <dbReference type="ARBA" id="ARBA00024615"/>
    </source>
</evidence>
<dbReference type="InterPro" id="IPR008429">
    <property type="entry name" value="CLPTM1"/>
</dbReference>
<evidence type="ECO:0000256" key="8">
    <source>
        <dbReference type="ARBA" id="ARBA00035895"/>
    </source>
</evidence>
<evidence type="ECO:0000256" key="7">
    <source>
        <dbReference type="ARBA" id="ARBA00024631"/>
    </source>
</evidence>
<accession>A0ABM1ABF8</accession>
<evidence type="ECO:0000256" key="11">
    <source>
        <dbReference type="ARBA" id="ARBA00042320"/>
    </source>
</evidence>
<evidence type="ECO:0000256" key="4">
    <source>
        <dbReference type="ARBA" id="ARBA00022989"/>
    </source>
</evidence>
<comment type="similarity">
    <text evidence="2">Belongs to the CLPTM1 family.</text>
</comment>
<evidence type="ECO:0000256" key="10">
    <source>
        <dbReference type="ARBA" id="ARBA00040905"/>
    </source>
</evidence>
<evidence type="ECO:0000256" key="12">
    <source>
        <dbReference type="ARBA" id="ARBA00043155"/>
    </source>
</evidence>